<keyword evidence="2" id="KW-0732">Signal</keyword>
<keyword evidence="4" id="KW-0449">Lipoprotein</keyword>
<evidence type="ECO:0000256" key="1">
    <source>
        <dbReference type="ARBA" id="ARBA00004196"/>
    </source>
</evidence>
<dbReference type="InterPro" id="IPR034984">
    <property type="entry name" value="Imelysin-like_IPPA"/>
</dbReference>
<dbReference type="InterPro" id="IPR038352">
    <property type="entry name" value="Imelysin_sf"/>
</dbReference>
<dbReference type="Gene3D" id="1.20.1420.20">
    <property type="entry name" value="M75 peptidase, HXXE motif"/>
    <property type="match status" value="1"/>
</dbReference>
<evidence type="ECO:0000256" key="2">
    <source>
        <dbReference type="ARBA" id="ARBA00022729"/>
    </source>
</evidence>
<dbReference type="Proteomes" id="UP000294887">
    <property type="component" value="Unassembled WGS sequence"/>
</dbReference>
<name>A0A4R1EPE9_9GAMM</name>
<dbReference type="Pfam" id="PF09375">
    <property type="entry name" value="Peptidase_M75"/>
    <property type="match status" value="1"/>
</dbReference>
<accession>A0A4R1EPE9</accession>
<dbReference type="CDD" id="cd14659">
    <property type="entry name" value="Imelysin-like_IPPA"/>
    <property type="match status" value="1"/>
</dbReference>
<evidence type="ECO:0000313" key="4">
    <source>
        <dbReference type="EMBL" id="TCJ83166.1"/>
    </source>
</evidence>
<dbReference type="OrthoDB" id="5729110at2"/>
<organism evidence="4 5">
    <name type="scientific">Cocleimonas flava</name>
    <dbReference type="NCBI Taxonomy" id="634765"/>
    <lineage>
        <taxon>Bacteria</taxon>
        <taxon>Pseudomonadati</taxon>
        <taxon>Pseudomonadota</taxon>
        <taxon>Gammaproteobacteria</taxon>
        <taxon>Thiotrichales</taxon>
        <taxon>Thiotrichaceae</taxon>
        <taxon>Cocleimonas</taxon>
    </lineage>
</organism>
<evidence type="ECO:0000259" key="3">
    <source>
        <dbReference type="Pfam" id="PF09375"/>
    </source>
</evidence>
<comment type="caution">
    <text evidence="4">The sequence shown here is derived from an EMBL/GenBank/DDBJ whole genome shotgun (WGS) entry which is preliminary data.</text>
</comment>
<dbReference type="AlphaFoldDB" id="A0A4R1EPE9"/>
<feature type="domain" description="Imelysin-like" evidence="3">
    <location>
        <begin position="68"/>
        <end position="344"/>
    </location>
</feature>
<proteinExistence type="predicted"/>
<dbReference type="EMBL" id="SMFQ01000005">
    <property type="protein sequence ID" value="TCJ83166.1"/>
    <property type="molecule type" value="Genomic_DNA"/>
</dbReference>
<comment type="subcellular location">
    <subcellularLocation>
        <location evidence="1">Cell envelope</location>
    </subcellularLocation>
</comment>
<reference evidence="4 5" key="1">
    <citation type="submission" date="2019-03" db="EMBL/GenBank/DDBJ databases">
        <title>Genomic Encyclopedia of Type Strains, Phase IV (KMG-IV): sequencing the most valuable type-strain genomes for metagenomic binning, comparative biology and taxonomic classification.</title>
        <authorList>
            <person name="Goeker M."/>
        </authorList>
    </citation>
    <scope>NUCLEOTIDE SEQUENCE [LARGE SCALE GENOMIC DNA]</scope>
    <source>
        <strain evidence="4 5">DSM 24830</strain>
    </source>
</reference>
<dbReference type="GO" id="GO:0030313">
    <property type="term" value="C:cell envelope"/>
    <property type="evidence" value="ECO:0007669"/>
    <property type="project" value="UniProtKB-SubCell"/>
</dbReference>
<keyword evidence="5" id="KW-1185">Reference proteome</keyword>
<evidence type="ECO:0000313" key="5">
    <source>
        <dbReference type="Proteomes" id="UP000294887"/>
    </source>
</evidence>
<protein>
    <submittedName>
        <fullName evidence="4">Putative lipoprotein</fullName>
    </submittedName>
</protein>
<sequence length="380" mass="42633">MKLNKLEPIKIIILSVLFTICCLLILSLFKNAWADKSNANTPQHTANIEITKADRQMLLSSISKNAMLPIFKELKLASNTLYQQTQQFCGAKTEDSLSKLRQSWNTTANAWQQVDSLAFGPTTDENIDFGVYFLPIKKGIIKELLQRDTLSKKDIDAAGVGAQGLGALEYILFSREQSTAQILQSFTDQPQRCEYLQLTTELLNDNINTISNQWEHYGVQFGLAGNNSLYFLESSEAMTILVNKLYQSAQKVSNKKLGLLDSKNEIKNSTPYKLHAWRSGDSLDQVKANIIGIKRILKNGEVLQWLNQQNKQQLATDLEQLMDSIVQQKLKEKDLFDAIKTSPESLQPLVSNSKKLTELIKAQLAPSLGVELGFNDNDGD</sequence>
<dbReference type="InterPro" id="IPR018976">
    <property type="entry name" value="Imelysin-like"/>
</dbReference>
<gene>
    <name evidence="4" type="ORF">EV695_3904</name>
</gene>